<comment type="caution">
    <text evidence="4">The sequence shown here is derived from an EMBL/GenBank/DDBJ whole genome shotgun (WGS) entry which is preliminary data.</text>
</comment>
<accession>A0AAV7Y8Q8</accession>
<dbReference type="PANTHER" id="PTHR43146">
    <property type="entry name" value="CANCER-RELATED NUCLEOSIDE-TRIPHOSPHATASE"/>
    <property type="match status" value="1"/>
</dbReference>
<dbReference type="Gene3D" id="3.40.50.300">
    <property type="entry name" value="P-loop containing nucleotide triphosphate hydrolases"/>
    <property type="match status" value="1"/>
</dbReference>
<reference evidence="4" key="1">
    <citation type="submission" date="2022-08" db="EMBL/GenBank/DDBJ databases">
        <title>Novel sulphate-reducing endosymbionts in the free-living metamonad Anaeramoeba.</title>
        <authorList>
            <person name="Jerlstrom-Hultqvist J."/>
            <person name="Cepicka I."/>
            <person name="Gallot-Lavallee L."/>
            <person name="Salas-Leiva D."/>
            <person name="Curtis B.A."/>
            <person name="Zahonova K."/>
            <person name="Pipaliya S."/>
            <person name="Dacks J."/>
            <person name="Roger A.J."/>
        </authorList>
    </citation>
    <scope>NUCLEOTIDE SEQUENCE</scope>
    <source>
        <strain evidence="4">Busselton2</strain>
    </source>
</reference>
<dbReference type="GO" id="GO:0017111">
    <property type="term" value="F:ribonucleoside triphosphate phosphatase activity"/>
    <property type="evidence" value="ECO:0007669"/>
    <property type="project" value="InterPro"/>
</dbReference>
<keyword evidence="3" id="KW-0067">ATP-binding</keyword>
<name>A0AAV7Y8Q8_9EUKA</name>
<sequence>MKNLFVLNGGLNSGKTQTIQQLLQDFSSDSLSNLRISGYIQKGVCDKQTNQKIGYDLIVLPNVKKQYNLARLLSNQVKDFPSKKERLLRHPRTRYSFNNETFQIARQLLKKRIGETDLWFFDEIGKLELFEDGHHQIITEILKREKNLPSSYLITSRKDFIEKICKSFDFPKNVSYLDLTAQSSSIVDFKNSILNKINHR</sequence>
<evidence type="ECO:0000313" key="5">
    <source>
        <dbReference type="Proteomes" id="UP001146793"/>
    </source>
</evidence>
<dbReference type="InterPro" id="IPR027417">
    <property type="entry name" value="P-loop_NTPase"/>
</dbReference>
<evidence type="ECO:0000313" key="4">
    <source>
        <dbReference type="EMBL" id="KAJ3423909.1"/>
    </source>
</evidence>
<gene>
    <name evidence="4" type="ORF">M0812_29540</name>
</gene>
<dbReference type="GO" id="GO:0005524">
    <property type="term" value="F:ATP binding"/>
    <property type="evidence" value="ECO:0007669"/>
    <property type="project" value="UniProtKB-KW"/>
</dbReference>
<protein>
    <submittedName>
        <fullName evidence="4">Cancer-related nucleoside-triphosphatase</fullName>
    </submittedName>
</protein>
<evidence type="ECO:0000256" key="2">
    <source>
        <dbReference type="ARBA" id="ARBA00022801"/>
    </source>
</evidence>
<dbReference type="InterPro" id="IPR004948">
    <property type="entry name" value="Nuc-triphosphatase_THEP1"/>
</dbReference>
<keyword evidence="2" id="KW-0378">Hydrolase</keyword>
<keyword evidence="1" id="KW-0547">Nucleotide-binding</keyword>
<dbReference type="Proteomes" id="UP001146793">
    <property type="component" value="Unassembled WGS sequence"/>
</dbReference>
<dbReference type="Pfam" id="PF03266">
    <property type="entry name" value="NTPase_1"/>
    <property type="match status" value="1"/>
</dbReference>
<proteinExistence type="predicted"/>
<organism evidence="4 5">
    <name type="scientific">Anaeramoeba flamelloides</name>
    <dbReference type="NCBI Taxonomy" id="1746091"/>
    <lineage>
        <taxon>Eukaryota</taxon>
        <taxon>Metamonada</taxon>
        <taxon>Anaeramoebidae</taxon>
        <taxon>Anaeramoeba</taxon>
    </lineage>
</organism>
<evidence type="ECO:0000256" key="1">
    <source>
        <dbReference type="ARBA" id="ARBA00022741"/>
    </source>
</evidence>
<evidence type="ECO:0000256" key="3">
    <source>
        <dbReference type="ARBA" id="ARBA00022840"/>
    </source>
</evidence>
<dbReference type="PANTHER" id="PTHR43146:SF1">
    <property type="entry name" value="CANCER-RELATED NUCLEOSIDE-TRIPHOSPHATASE"/>
    <property type="match status" value="1"/>
</dbReference>
<dbReference type="AlphaFoldDB" id="A0AAV7Y8Q8"/>
<dbReference type="EMBL" id="JANTQA010000075">
    <property type="protein sequence ID" value="KAJ3423909.1"/>
    <property type="molecule type" value="Genomic_DNA"/>
</dbReference>